<reference evidence="1" key="1">
    <citation type="submission" date="2023-10" db="EMBL/GenBank/DDBJ databases">
        <authorList>
            <person name="Chen Y."/>
            <person name="Shah S."/>
            <person name="Dougan E. K."/>
            <person name="Thang M."/>
            <person name="Chan C."/>
        </authorList>
    </citation>
    <scope>NUCLEOTIDE SEQUENCE [LARGE SCALE GENOMIC DNA]</scope>
</reference>
<dbReference type="EMBL" id="CAUYUJ010013335">
    <property type="protein sequence ID" value="CAK0836016.1"/>
    <property type="molecule type" value="Genomic_DNA"/>
</dbReference>
<accession>A0ABN9SU52</accession>
<organism evidence="1 2">
    <name type="scientific">Prorocentrum cordatum</name>
    <dbReference type="NCBI Taxonomy" id="2364126"/>
    <lineage>
        <taxon>Eukaryota</taxon>
        <taxon>Sar</taxon>
        <taxon>Alveolata</taxon>
        <taxon>Dinophyceae</taxon>
        <taxon>Prorocentrales</taxon>
        <taxon>Prorocentraceae</taxon>
        <taxon>Prorocentrum</taxon>
    </lineage>
</organism>
<dbReference type="Proteomes" id="UP001189429">
    <property type="component" value="Unassembled WGS sequence"/>
</dbReference>
<protein>
    <submittedName>
        <fullName evidence="1">Uncharacterized protein</fullName>
    </submittedName>
</protein>
<evidence type="ECO:0000313" key="2">
    <source>
        <dbReference type="Proteomes" id="UP001189429"/>
    </source>
</evidence>
<sequence>MPRVRRFRGLRSPFRGATRTVNTGDLPAAMRGGGVVGIAGHRDWVTCRGFAVDPGTLGKRTLKYLIEQDTQRGLTGKVDGLSAGPLLQPMVKQLQSLRAPGRGVEAALVAGVAPGGYATQRCLFEDSRALSPLRRWCGAFTGAPKRGFVGCDGSKLARESLDIGDVLGLG</sequence>
<proteinExistence type="predicted"/>
<feature type="non-terminal residue" evidence="1">
    <location>
        <position position="170"/>
    </location>
</feature>
<evidence type="ECO:0000313" key="1">
    <source>
        <dbReference type="EMBL" id="CAK0836016.1"/>
    </source>
</evidence>
<keyword evidence="2" id="KW-1185">Reference proteome</keyword>
<gene>
    <name evidence="1" type="ORF">PCOR1329_LOCUS32644</name>
</gene>
<comment type="caution">
    <text evidence="1">The sequence shown here is derived from an EMBL/GenBank/DDBJ whole genome shotgun (WGS) entry which is preliminary data.</text>
</comment>
<name>A0ABN9SU52_9DINO</name>